<dbReference type="PROSITE" id="PS51257">
    <property type="entry name" value="PROKAR_LIPOPROTEIN"/>
    <property type="match status" value="1"/>
</dbReference>
<keyword evidence="2" id="KW-1185">Reference proteome</keyword>
<evidence type="ECO:0000313" key="1">
    <source>
        <dbReference type="EMBL" id="KIL37837.1"/>
    </source>
</evidence>
<dbReference type="Proteomes" id="UP000031967">
    <property type="component" value="Unassembled WGS sequence"/>
</dbReference>
<name>A0ABR5AAC2_9BACL</name>
<reference evidence="1 2" key="1">
    <citation type="submission" date="2014-12" db="EMBL/GenBank/DDBJ databases">
        <title>Draft genome sequence of Paenibacillus kamchatkensis strain B-2647.</title>
        <authorList>
            <person name="Karlyshev A.V."/>
            <person name="Kudryashova E.B."/>
        </authorList>
    </citation>
    <scope>NUCLEOTIDE SEQUENCE [LARGE SCALE GENOMIC DNA]</scope>
    <source>
        <strain evidence="1 2">VKM B-2647</strain>
    </source>
</reference>
<dbReference type="EMBL" id="JXAK01000092">
    <property type="protein sequence ID" value="KIL37837.1"/>
    <property type="molecule type" value="Genomic_DNA"/>
</dbReference>
<proteinExistence type="predicted"/>
<sequence length="80" mass="8859">MVVRVQKRPLAKCCSSNCSGNCLLNALCSCLNSNWSAVRGLLLAKTPLQVLFVQLQRQLQPQNAKRLPPKQQTSLLRGQP</sequence>
<accession>A0ABR5AAC2</accession>
<comment type="caution">
    <text evidence="1">The sequence shown here is derived from an EMBL/GenBank/DDBJ whole genome shotgun (WGS) entry which is preliminary data.</text>
</comment>
<organism evidence="1 2">
    <name type="scientific">Gordoniibacillus kamchatkensis</name>
    <dbReference type="NCBI Taxonomy" id="1590651"/>
    <lineage>
        <taxon>Bacteria</taxon>
        <taxon>Bacillati</taxon>
        <taxon>Bacillota</taxon>
        <taxon>Bacilli</taxon>
        <taxon>Bacillales</taxon>
        <taxon>Paenibacillaceae</taxon>
        <taxon>Gordoniibacillus</taxon>
    </lineage>
</organism>
<protein>
    <submittedName>
        <fullName evidence="1">Uncharacterized protein</fullName>
    </submittedName>
</protein>
<evidence type="ECO:0000313" key="2">
    <source>
        <dbReference type="Proteomes" id="UP000031967"/>
    </source>
</evidence>
<gene>
    <name evidence="1" type="ORF">SD70_30355</name>
</gene>